<dbReference type="EMBL" id="BPVZ01000046">
    <property type="protein sequence ID" value="GKV16585.1"/>
    <property type="molecule type" value="Genomic_DNA"/>
</dbReference>
<dbReference type="InterPro" id="IPR004873">
    <property type="entry name" value="BURP_dom"/>
</dbReference>
<organism evidence="2 3">
    <name type="scientific">Rubroshorea leprosula</name>
    <dbReference type="NCBI Taxonomy" id="152421"/>
    <lineage>
        <taxon>Eukaryota</taxon>
        <taxon>Viridiplantae</taxon>
        <taxon>Streptophyta</taxon>
        <taxon>Embryophyta</taxon>
        <taxon>Tracheophyta</taxon>
        <taxon>Spermatophyta</taxon>
        <taxon>Magnoliopsida</taxon>
        <taxon>eudicotyledons</taxon>
        <taxon>Gunneridae</taxon>
        <taxon>Pentapetalae</taxon>
        <taxon>rosids</taxon>
        <taxon>malvids</taxon>
        <taxon>Malvales</taxon>
        <taxon>Dipterocarpaceae</taxon>
        <taxon>Rubroshorea</taxon>
    </lineage>
</organism>
<dbReference type="Pfam" id="PF03181">
    <property type="entry name" value="BURP"/>
    <property type="match status" value="1"/>
</dbReference>
<dbReference type="Proteomes" id="UP001054252">
    <property type="component" value="Unassembled WGS sequence"/>
</dbReference>
<sequence length="64" mass="7362">MVCHKLEFPSAMFLCHSFDKIDVYKVPWIGSDDTKAKVIAICHKDTSTWNPLYFAFQNLKVKPG</sequence>
<evidence type="ECO:0000259" key="1">
    <source>
        <dbReference type="PROSITE" id="PS51277"/>
    </source>
</evidence>
<feature type="domain" description="BURP" evidence="1">
    <location>
        <begin position="1"/>
        <end position="64"/>
    </location>
</feature>
<accession>A0AAV5K276</accession>
<evidence type="ECO:0000313" key="3">
    <source>
        <dbReference type="Proteomes" id="UP001054252"/>
    </source>
</evidence>
<evidence type="ECO:0000313" key="2">
    <source>
        <dbReference type="EMBL" id="GKV16585.1"/>
    </source>
</evidence>
<dbReference type="AlphaFoldDB" id="A0AAV5K276"/>
<dbReference type="PANTHER" id="PTHR31236">
    <property type="entry name" value="BURP DOMAIN PROTEIN USPL1-LIKE"/>
    <property type="match status" value="1"/>
</dbReference>
<dbReference type="InterPro" id="IPR044816">
    <property type="entry name" value="BURP"/>
</dbReference>
<proteinExistence type="predicted"/>
<dbReference type="PANTHER" id="PTHR31236:SF2">
    <property type="entry name" value="BURP DOMAIN PROTEIN RD22"/>
    <property type="match status" value="1"/>
</dbReference>
<keyword evidence="3" id="KW-1185">Reference proteome</keyword>
<name>A0AAV5K276_9ROSI</name>
<dbReference type="PROSITE" id="PS51277">
    <property type="entry name" value="BURP"/>
    <property type="match status" value="1"/>
</dbReference>
<comment type="caution">
    <text evidence="2">The sequence shown here is derived from an EMBL/GenBank/DDBJ whole genome shotgun (WGS) entry which is preliminary data.</text>
</comment>
<reference evidence="2 3" key="1">
    <citation type="journal article" date="2021" name="Commun. Biol.">
        <title>The genome of Shorea leprosula (Dipterocarpaceae) highlights the ecological relevance of drought in aseasonal tropical rainforests.</title>
        <authorList>
            <person name="Ng K.K.S."/>
            <person name="Kobayashi M.J."/>
            <person name="Fawcett J.A."/>
            <person name="Hatakeyama M."/>
            <person name="Paape T."/>
            <person name="Ng C.H."/>
            <person name="Ang C.C."/>
            <person name="Tnah L.H."/>
            <person name="Lee C.T."/>
            <person name="Nishiyama T."/>
            <person name="Sese J."/>
            <person name="O'Brien M.J."/>
            <person name="Copetti D."/>
            <person name="Mohd Noor M.I."/>
            <person name="Ong R.C."/>
            <person name="Putra M."/>
            <person name="Sireger I.Z."/>
            <person name="Indrioko S."/>
            <person name="Kosugi Y."/>
            <person name="Izuno A."/>
            <person name="Isagi Y."/>
            <person name="Lee S.L."/>
            <person name="Shimizu K.K."/>
        </authorList>
    </citation>
    <scope>NUCLEOTIDE SEQUENCE [LARGE SCALE GENOMIC DNA]</scope>
    <source>
        <strain evidence="2">214</strain>
    </source>
</reference>
<gene>
    <name evidence="2" type="ORF">SLEP1_g27207</name>
</gene>
<protein>
    <recommendedName>
        <fullName evidence="1">BURP domain-containing protein</fullName>
    </recommendedName>
</protein>